<dbReference type="AlphaFoldDB" id="A0AAV7C8Z6"/>
<accession>A0AAV7C8Z6</accession>
<dbReference type="EMBL" id="WNYA01000003">
    <property type="protein sequence ID" value="KAG8581502.1"/>
    <property type="molecule type" value="Genomic_DNA"/>
</dbReference>
<comment type="caution">
    <text evidence="1">The sequence shown here is derived from an EMBL/GenBank/DDBJ whole genome shotgun (WGS) entry which is preliminary data.</text>
</comment>
<evidence type="ECO:0000313" key="2">
    <source>
        <dbReference type="Proteomes" id="UP000824782"/>
    </source>
</evidence>
<name>A0AAV7C8Z6_ENGPU</name>
<reference evidence="1" key="1">
    <citation type="thesis" date="2020" institute="ProQuest LLC" country="789 East Eisenhower Parkway, Ann Arbor, MI, USA">
        <title>Comparative Genomics and Chromosome Evolution.</title>
        <authorList>
            <person name="Mudd A.B."/>
        </authorList>
    </citation>
    <scope>NUCLEOTIDE SEQUENCE</scope>
    <source>
        <strain evidence="1">237g6f4</strain>
        <tissue evidence="1">Blood</tissue>
    </source>
</reference>
<keyword evidence="2" id="KW-1185">Reference proteome</keyword>
<evidence type="ECO:0000313" key="1">
    <source>
        <dbReference type="EMBL" id="KAG8581502.1"/>
    </source>
</evidence>
<protein>
    <submittedName>
        <fullName evidence="1">Uncharacterized protein</fullName>
    </submittedName>
</protein>
<organism evidence="1 2">
    <name type="scientific">Engystomops pustulosus</name>
    <name type="common">Tungara frog</name>
    <name type="synonym">Physalaemus pustulosus</name>
    <dbReference type="NCBI Taxonomy" id="76066"/>
    <lineage>
        <taxon>Eukaryota</taxon>
        <taxon>Metazoa</taxon>
        <taxon>Chordata</taxon>
        <taxon>Craniata</taxon>
        <taxon>Vertebrata</taxon>
        <taxon>Euteleostomi</taxon>
        <taxon>Amphibia</taxon>
        <taxon>Batrachia</taxon>
        <taxon>Anura</taxon>
        <taxon>Neobatrachia</taxon>
        <taxon>Hyloidea</taxon>
        <taxon>Leptodactylidae</taxon>
        <taxon>Leiuperinae</taxon>
        <taxon>Engystomops</taxon>
    </lineage>
</organism>
<gene>
    <name evidence="1" type="ORF">GDO81_007693</name>
</gene>
<proteinExistence type="predicted"/>
<dbReference type="Proteomes" id="UP000824782">
    <property type="component" value="Unassembled WGS sequence"/>
</dbReference>
<sequence>MLSVLFVVSYLVEEGFIENRRLWLLIKSCFNYRSSSQYRVLERALCNDPTWPPQGQTQYSHQKELTVEVQEHVYENPTFDAGAEKIVCNGSLTVMNGYSTFCQQLTPFQIL</sequence>